<dbReference type="EMBL" id="KE125083">
    <property type="protein sequence ID" value="EPB71859.1"/>
    <property type="molecule type" value="Genomic_DNA"/>
</dbReference>
<accession>A0A0D6LIM5</accession>
<gene>
    <name evidence="1" type="ORF">ANCCEY_09050</name>
</gene>
<sequence>MYTIISRFAKERLRSHSAISAHARIKVDEAFKEIRALCRTVFEHEYPRKVWTEAVDFVSLLGTDDAIFILLPRVTSDGNSYQHIAKLTIQIKSPKTLEGLKWAKSSFLSLGNFDVTKLEAYDKTTDTV</sequence>
<organism evidence="1 2">
    <name type="scientific">Ancylostoma ceylanicum</name>
    <dbReference type="NCBI Taxonomy" id="53326"/>
    <lineage>
        <taxon>Eukaryota</taxon>
        <taxon>Metazoa</taxon>
        <taxon>Ecdysozoa</taxon>
        <taxon>Nematoda</taxon>
        <taxon>Chromadorea</taxon>
        <taxon>Rhabditida</taxon>
        <taxon>Rhabditina</taxon>
        <taxon>Rhabditomorpha</taxon>
        <taxon>Strongyloidea</taxon>
        <taxon>Ancylostomatidae</taxon>
        <taxon>Ancylostomatinae</taxon>
        <taxon>Ancylostoma</taxon>
    </lineage>
</organism>
<evidence type="ECO:0000313" key="1">
    <source>
        <dbReference type="EMBL" id="EPB71859.1"/>
    </source>
</evidence>
<name>A0A0D6LIM5_9BILA</name>
<dbReference type="Gene3D" id="2.140.10.30">
    <property type="entry name" value="Dipeptidylpeptidase IV, N-terminal domain"/>
    <property type="match status" value="1"/>
</dbReference>
<keyword evidence="2" id="KW-1185">Reference proteome</keyword>
<evidence type="ECO:0000313" key="2">
    <source>
        <dbReference type="Proteomes" id="UP000054495"/>
    </source>
</evidence>
<dbReference type="Proteomes" id="UP000054495">
    <property type="component" value="Unassembled WGS sequence"/>
</dbReference>
<protein>
    <submittedName>
        <fullName evidence="1">Uncharacterized protein</fullName>
    </submittedName>
</protein>
<reference evidence="1 2" key="1">
    <citation type="submission" date="2013-05" db="EMBL/GenBank/DDBJ databases">
        <title>Draft genome of the parasitic nematode Anyclostoma ceylanicum.</title>
        <authorList>
            <person name="Mitreva M."/>
        </authorList>
    </citation>
    <scope>NUCLEOTIDE SEQUENCE [LARGE SCALE GENOMIC DNA]</scope>
</reference>
<proteinExistence type="predicted"/>
<dbReference type="AlphaFoldDB" id="A0A0D6LIM5"/>